<dbReference type="EMBL" id="FMXP01000005">
    <property type="protein sequence ID" value="SDB09825.1"/>
    <property type="molecule type" value="Genomic_DNA"/>
</dbReference>
<feature type="transmembrane region" description="Helical" evidence="1">
    <location>
        <begin position="89"/>
        <end position="106"/>
    </location>
</feature>
<keyword evidence="1" id="KW-0472">Membrane</keyword>
<feature type="transmembrane region" description="Helical" evidence="1">
    <location>
        <begin position="6"/>
        <end position="28"/>
    </location>
</feature>
<sequence length="107" mass="11981">MIDTYILAAIIVSALVTWIPRIFPYILVRFAKLPDKVVQFLGYLPITIIFALILSSIFTVEVGSLPRLNWLETIAVLPTFLVISKSKNVMLAVVTGIICIAFLRLVF</sequence>
<dbReference type="RefSeq" id="WP_018165215.1">
    <property type="nucleotide sequence ID" value="NZ_FMXP01000005.1"/>
</dbReference>
<organism evidence="2 3">
    <name type="scientific">Streptococcus henryi</name>
    <dbReference type="NCBI Taxonomy" id="439219"/>
    <lineage>
        <taxon>Bacteria</taxon>
        <taxon>Bacillati</taxon>
        <taxon>Bacillota</taxon>
        <taxon>Bacilli</taxon>
        <taxon>Lactobacillales</taxon>
        <taxon>Streptococcaceae</taxon>
        <taxon>Streptococcus</taxon>
    </lineage>
</organism>
<dbReference type="Proteomes" id="UP000182508">
    <property type="component" value="Unassembled WGS sequence"/>
</dbReference>
<feature type="transmembrane region" description="Helical" evidence="1">
    <location>
        <begin position="40"/>
        <end position="60"/>
    </location>
</feature>
<protein>
    <submittedName>
        <fullName evidence="2">Branched-chain amino acid transport protein</fullName>
    </submittedName>
</protein>
<evidence type="ECO:0000313" key="3">
    <source>
        <dbReference type="Proteomes" id="UP000182508"/>
    </source>
</evidence>
<dbReference type="eggNOG" id="COG4392">
    <property type="taxonomic scope" value="Bacteria"/>
</dbReference>
<dbReference type="STRING" id="439219.SAMN02910293_00522"/>
<evidence type="ECO:0000313" key="2">
    <source>
        <dbReference type="EMBL" id="SDB09825.1"/>
    </source>
</evidence>
<keyword evidence="1" id="KW-1133">Transmembrane helix</keyword>
<dbReference type="InterPro" id="IPR008407">
    <property type="entry name" value="Brnchd-chn_aa_trnsp_AzlD"/>
</dbReference>
<name>A0A1G6AN89_9STRE</name>
<gene>
    <name evidence="2" type="ORF">SAMN02910293_00522</name>
</gene>
<proteinExistence type="predicted"/>
<keyword evidence="1" id="KW-0812">Transmembrane</keyword>
<dbReference type="AlphaFoldDB" id="A0A1G6AN89"/>
<accession>A0A1G6AN89</accession>
<reference evidence="2 3" key="1">
    <citation type="submission" date="2016-10" db="EMBL/GenBank/DDBJ databases">
        <authorList>
            <person name="de Groot N.N."/>
        </authorList>
    </citation>
    <scope>NUCLEOTIDE SEQUENCE [LARGE SCALE GENOMIC DNA]</scope>
    <source>
        <strain evidence="2 3">A-4</strain>
    </source>
</reference>
<keyword evidence="3" id="KW-1185">Reference proteome</keyword>
<dbReference type="Pfam" id="PF05437">
    <property type="entry name" value="AzlD"/>
    <property type="match status" value="1"/>
</dbReference>
<evidence type="ECO:0000256" key="1">
    <source>
        <dbReference type="SAM" id="Phobius"/>
    </source>
</evidence>